<dbReference type="InterPro" id="IPR050266">
    <property type="entry name" value="AB_hydrolase_sf"/>
</dbReference>
<organism evidence="3 4">
    <name type="scientific">Candidatus Chloroploca asiatica</name>
    <dbReference type="NCBI Taxonomy" id="1506545"/>
    <lineage>
        <taxon>Bacteria</taxon>
        <taxon>Bacillati</taxon>
        <taxon>Chloroflexota</taxon>
        <taxon>Chloroflexia</taxon>
        <taxon>Chloroflexales</taxon>
        <taxon>Chloroflexineae</taxon>
        <taxon>Oscillochloridaceae</taxon>
        <taxon>Candidatus Chloroploca</taxon>
    </lineage>
</organism>
<dbReference type="GO" id="GO:0016787">
    <property type="term" value="F:hydrolase activity"/>
    <property type="evidence" value="ECO:0007669"/>
    <property type="project" value="UniProtKB-KW"/>
</dbReference>
<keyword evidence="4" id="KW-1185">Reference proteome</keyword>
<evidence type="ECO:0000256" key="1">
    <source>
        <dbReference type="ARBA" id="ARBA00022801"/>
    </source>
</evidence>
<reference evidence="3 4" key="1">
    <citation type="submission" date="2016-05" db="EMBL/GenBank/DDBJ databases">
        <authorList>
            <person name="Lavstsen T."/>
            <person name="Jespersen J.S."/>
        </authorList>
    </citation>
    <scope>NUCLEOTIDE SEQUENCE [LARGE SCALE GENOMIC DNA]</scope>
    <source>
        <strain evidence="3 4">B7-9</strain>
    </source>
</reference>
<dbReference type="PANTHER" id="PTHR43798">
    <property type="entry name" value="MONOACYLGLYCEROL LIPASE"/>
    <property type="match status" value="1"/>
</dbReference>
<dbReference type="RefSeq" id="WP_097651902.1">
    <property type="nucleotide sequence ID" value="NZ_LYXE01000072.1"/>
</dbReference>
<dbReference type="Proteomes" id="UP000220922">
    <property type="component" value="Unassembled WGS sequence"/>
</dbReference>
<proteinExistence type="predicted"/>
<dbReference type="SUPFAM" id="SSF53474">
    <property type="entry name" value="alpha/beta-Hydrolases"/>
    <property type="match status" value="1"/>
</dbReference>
<keyword evidence="1 3" id="KW-0378">Hydrolase</keyword>
<dbReference type="InterPro" id="IPR000073">
    <property type="entry name" value="AB_hydrolase_1"/>
</dbReference>
<dbReference type="PRINTS" id="PR00111">
    <property type="entry name" value="ABHYDROLASE"/>
</dbReference>
<evidence type="ECO:0000313" key="4">
    <source>
        <dbReference type="Proteomes" id="UP000220922"/>
    </source>
</evidence>
<dbReference type="Pfam" id="PF00561">
    <property type="entry name" value="Abhydrolase_1"/>
    <property type="match status" value="1"/>
</dbReference>
<dbReference type="PANTHER" id="PTHR43798:SF31">
    <property type="entry name" value="AB HYDROLASE SUPERFAMILY PROTEIN YCLE"/>
    <property type="match status" value="1"/>
</dbReference>
<comment type="caution">
    <text evidence="3">The sequence shown here is derived from an EMBL/GenBank/DDBJ whole genome shotgun (WGS) entry which is preliminary data.</text>
</comment>
<dbReference type="EMBL" id="LYXE01000072">
    <property type="protein sequence ID" value="PDV99429.1"/>
    <property type="molecule type" value="Genomic_DNA"/>
</dbReference>
<dbReference type="GO" id="GO:0016020">
    <property type="term" value="C:membrane"/>
    <property type="evidence" value="ECO:0007669"/>
    <property type="project" value="TreeGrafter"/>
</dbReference>
<dbReference type="OrthoDB" id="252464at2"/>
<protein>
    <submittedName>
        <fullName evidence="3">Alpha/beta hydrolase</fullName>
    </submittedName>
</protein>
<accession>A0A2H3LAM8</accession>
<name>A0A2H3LAM8_9CHLR</name>
<feature type="domain" description="AB hydrolase-1" evidence="2">
    <location>
        <begin position="34"/>
        <end position="133"/>
    </location>
</feature>
<dbReference type="AlphaFoldDB" id="A0A2H3LAM8"/>
<sequence>MIKLPTMPGITTQQVATSRLLQHVRLSGPESGEPVIFIHGNVSSGTFWEETMLALPEGFRGIAPDLRGYGESEFKPVDATRGLGDFADDVLALADALGCDRFHVVGHSMGGSVAFQVLATAPERLQTITLAAPGSPYGFGGTKDLDGTPCWPDFAGSGGGLVSPEFAGLLAVQDRGIDNPRASPRLVMNSFYWKVPFRPAREEELLSSMFTIRVKEDHYPGDMVKSANWPGVGPGVIGPNNALSPKYVGDMVERILAADHKPPILWIHGADDQIVSDMSFFDLGTLGKIQAVPDWPGEEAFPPQPMKGQTRRVLQRYIEAGGYFHEIELADCGHSPYLEKPKAFNNAFHALLHKK</sequence>
<evidence type="ECO:0000313" key="3">
    <source>
        <dbReference type="EMBL" id="PDV99429.1"/>
    </source>
</evidence>
<evidence type="ECO:0000259" key="2">
    <source>
        <dbReference type="Pfam" id="PF00561"/>
    </source>
</evidence>
<gene>
    <name evidence="3" type="ORF">A9Q02_12360</name>
</gene>
<dbReference type="Gene3D" id="3.40.50.1820">
    <property type="entry name" value="alpha/beta hydrolase"/>
    <property type="match status" value="1"/>
</dbReference>
<dbReference type="InterPro" id="IPR029058">
    <property type="entry name" value="AB_hydrolase_fold"/>
</dbReference>